<dbReference type="PANTHER" id="PTHR38451:SF1">
    <property type="entry name" value="TRNA (ADENINE(22)-N(1))-METHYLTRANSFERASE"/>
    <property type="match status" value="1"/>
</dbReference>
<dbReference type="RefSeq" id="WP_055943370.1">
    <property type="nucleotide sequence ID" value="NZ_JAQDDZ010000005.1"/>
</dbReference>
<dbReference type="PANTHER" id="PTHR38451">
    <property type="entry name" value="TRNA (ADENINE(22)-N(1))-METHYLTRANSFERASE"/>
    <property type="match status" value="1"/>
</dbReference>
<dbReference type="GO" id="GO:0160105">
    <property type="term" value="F:tRNA (adenine(22)-N1)-methyltransferase activity"/>
    <property type="evidence" value="ECO:0007669"/>
    <property type="project" value="InterPro"/>
</dbReference>
<dbReference type="Proteomes" id="UP000050833">
    <property type="component" value="Unassembled WGS sequence"/>
</dbReference>
<dbReference type="Gene3D" id="3.40.50.150">
    <property type="entry name" value="Vaccinia Virus protein VP39"/>
    <property type="match status" value="1"/>
</dbReference>
<proteinExistence type="predicted"/>
<dbReference type="Gene3D" id="1.10.287.1890">
    <property type="match status" value="1"/>
</dbReference>
<dbReference type="SUPFAM" id="SSF53335">
    <property type="entry name" value="S-adenosyl-L-methionine-dependent methyltransferases"/>
    <property type="match status" value="1"/>
</dbReference>
<comment type="caution">
    <text evidence="1">The sequence shown here is derived from an EMBL/GenBank/DDBJ whole genome shotgun (WGS) entry which is preliminary data.</text>
</comment>
<protein>
    <recommendedName>
        <fullName evidence="3">SAM-dependent methyltransferase</fullName>
    </recommendedName>
</protein>
<dbReference type="InterPro" id="IPR006901">
    <property type="entry name" value="TrmK"/>
</dbReference>
<accession>A0AAW3JP95</accession>
<name>A0AAW3JP95_9FIRM</name>
<evidence type="ECO:0000313" key="1">
    <source>
        <dbReference type="EMBL" id="KQC84571.1"/>
    </source>
</evidence>
<dbReference type="InterPro" id="IPR029063">
    <property type="entry name" value="SAM-dependent_MTases_sf"/>
</dbReference>
<evidence type="ECO:0008006" key="3">
    <source>
        <dbReference type="Google" id="ProtNLM"/>
    </source>
</evidence>
<dbReference type="EMBL" id="LLKB01000005">
    <property type="protein sequence ID" value="KQC84571.1"/>
    <property type="molecule type" value="Genomic_DNA"/>
</dbReference>
<dbReference type="Pfam" id="PF12847">
    <property type="entry name" value="Methyltransf_18"/>
    <property type="match status" value="1"/>
</dbReference>
<gene>
    <name evidence="1" type="ORF">APZ18_07405</name>
</gene>
<keyword evidence="2" id="KW-1185">Reference proteome</keyword>
<evidence type="ECO:0000313" key="2">
    <source>
        <dbReference type="Proteomes" id="UP000050833"/>
    </source>
</evidence>
<dbReference type="PIRSF" id="PIRSF018637">
    <property type="entry name" value="TrmK"/>
    <property type="match status" value="1"/>
</dbReference>
<sequence>MSKTKLSKRLETVASCVSTGGTVADIGCDHGFTSIYLIENKMARCGIAMDINKGPLEKAKSHIRQAGLTDKIETRLSNGLDKLESGEADTILISGMGGALIRDILMKEKDKTISAGELVLSPQSEIYLVRRCLHELGFFIDMEKMVFDMGKYYVVIRAVRKDMMECLGQHNKEVAEINHSGSIKNIDETYDEADYVYGKYLIAAKNDVFAEFLAKEKERMEKVMASLKKSGMSDEEISKQKIIAEYDLLLKTICRMQ</sequence>
<dbReference type="AlphaFoldDB" id="A0AAW3JP95"/>
<organism evidence="1 2">
    <name type="scientific">Butyribacter intestini</name>
    <dbReference type="NCBI Taxonomy" id="1703332"/>
    <lineage>
        <taxon>Bacteria</taxon>
        <taxon>Bacillati</taxon>
        <taxon>Bacillota</taxon>
        <taxon>Clostridia</taxon>
        <taxon>Lachnospirales</taxon>
        <taxon>Lachnospiraceae</taxon>
        <taxon>Butyribacter</taxon>
    </lineage>
</organism>
<reference evidence="1 2" key="1">
    <citation type="submission" date="2015-10" db="EMBL/GenBank/DDBJ databases">
        <title>Butyribacter intestini gen. nov., sp. nov., a butyric acid-producing bacterium of the family Lachnospiraceae isolated from the human faeces.</title>
        <authorList>
            <person name="Zou Y."/>
            <person name="Xue W."/>
            <person name="Luo G."/>
            <person name="Lv M."/>
        </authorList>
    </citation>
    <scope>NUCLEOTIDE SEQUENCE [LARGE SCALE GENOMIC DNA]</scope>
    <source>
        <strain evidence="1 2">TF01-11</strain>
    </source>
</reference>